<gene>
    <name evidence="1" type="ORF">SDC9_137689</name>
</gene>
<dbReference type="AlphaFoldDB" id="A0A645DN89"/>
<name>A0A645DN89_9ZZZZ</name>
<protein>
    <submittedName>
        <fullName evidence="1">Uncharacterized protein</fullName>
    </submittedName>
</protein>
<comment type="caution">
    <text evidence="1">The sequence shown here is derived from an EMBL/GenBank/DDBJ whole genome shotgun (WGS) entry which is preliminary data.</text>
</comment>
<proteinExistence type="predicted"/>
<evidence type="ECO:0000313" key="1">
    <source>
        <dbReference type="EMBL" id="MPM90568.1"/>
    </source>
</evidence>
<organism evidence="1">
    <name type="scientific">bioreactor metagenome</name>
    <dbReference type="NCBI Taxonomy" id="1076179"/>
    <lineage>
        <taxon>unclassified sequences</taxon>
        <taxon>metagenomes</taxon>
        <taxon>ecological metagenomes</taxon>
    </lineage>
</organism>
<sequence length="125" mass="13793">MPPFATRAVQNAVRLQTTGDLQHTGTFKVFPVDALDNFGFLRHNHQMLVFVLGIAEEPIAVDLDFTLLVAVLQTQLHILAQGLAFLLSKGCHNCKHDLALGIHGVDIFLFKVNGNVLFLELADVF</sequence>
<dbReference type="EMBL" id="VSSQ01037787">
    <property type="protein sequence ID" value="MPM90568.1"/>
    <property type="molecule type" value="Genomic_DNA"/>
</dbReference>
<accession>A0A645DN89</accession>
<reference evidence="1" key="1">
    <citation type="submission" date="2019-08" db="EMBL/GenBank/DDBJ databases">
        <authorList>
            <person name="Kucharzyk K."/>
            <person name="Murdoch R.W."/>
            <person name="Higgins S."/>
            <person name="Loffler F."/>
        </authorList>
    </citation>
    <scope>NUCLEOTIDE SEQUENCE</scope>
</reference>